<evidence type="ECO:0000256" key="5">
    <source>
        <dbReference type="ARBA" id="ARBA00011917"/>
    </source>
</evidence>
<gene>
    <name evidence="11" type="ORF">HRJ34_20765</name>
</gene>
<evidence type="ECO:0000256" key="3">
    <source>
        <dbReference type="ARBA" id="ARBA00004963"/>
    </source>
</evidence>
<dbReference type="GO" id="GO:0004416">
    <property type="term" value="F:hydroxyacylglutathione hydrolase activity"/>
    <property type="evidence" value="ECO:0007669"/>
    <property type="project" value="UniProtKB-EC"/>
</dbReference>
<dbReference type="EMBL" id="CP059319">
    <property type="protein sequence ID" value="QTH20733.1"/>
    <property type="molecule type" value="Genomic_DNA"/>
</dbReference>
<evidence type="ECO:0000256" key="8">
    <source>
        <dbReference type="ARBA" id="ARBA00022833"/>
    </source>
</evidence>
<dbReference type="RefSeq" id="WP_029995134.1">
    <property type="nucleotide sequence ID" value="NZ_CP059319.1"/>
</dbReference>
<dbReference type="InterPro" id="IPR001279">
    <property type="entry name" value="Metallo-B-lactamas"/>
</dbReference>
<dbReference type="PANTHER" id="PTHR11935:SF94">
    <property type="entry name" value="TENZING NORGAY, ISOFORM C"/>
    <property type="match status" value="1"/>
</dbReference>
<evidence type="ECO:0000256" key="6">
    <source>
        <dbReference type="ARBA" id="ARBA00022723"/>
    </source>
</evidence>
<dbReference type="Pfam" id="PF00753">
    <property type="entry name" value="Lactamase_B"/>
    <property type="match status" value="1"/>
</dbReference>
<reference evidence="11" key="1">
    <citation type="submission" date="2020-07" db="EMBL/GenBank/DDBJ databases">
        <authorList>
            <person name="Camacho E."/>
        </authorList>
    </citation>
    <scope>NUCLEOTIDE SEQUENCE</scope>
    <source>
        <strain evidence="11">MPO218</strain>
    </source>
</reference>
<keyword evidence="8" id="KW-0862">Zinc</keyword>
<evidence type="ECO:0000259" key="10">
    <source>
        <dbReference type="SMART" id="SM00849"/>
    </source>
</evidence>
<organism evidence="11 12">
    <name type="scientific">Rhizorhabdus wittichii</name>
    <dbReference type="NCBI Taxonomy" id="160791"/>
    <lineage>
        <taxon>Bacteria</taxon>
        <taxon>Pseudomonadati</taxon>
        <taxon>Pseudomonadota</taxon>
        <taxon>Alphaproteobacteria</taxon>
        <taxon>Sphingomonadales</taxon>
        <taxon>Sphingomonadaceae</taxon>
        <taxon>Rhizorhabdus</taxon>
    </lineage>
</organism>
<reference evidence="11" key="2">
    <citation type="submission" date="2021-04" db="EMBL/GenBank/DDBJ databases">
        <title>Isolation and genomic analysis of the ibuprofen-degrading bacterium Sphingomonas strain MPO218.</title>
        <authorList>
            <person name="Aulestia M."/>
            <person name="Flores A."/>
            <person name="Mangas E.L."/>
            <person name="Perez-Pulido A.J."/>
            <person name="Santero E."/>
            <person name="Camacho E.M."/>
        </authorList>
    </citation>
    <scope>NUCLEOTIDE SEQUENCE</scope>
    <source>
        <strain evidence="11">MPO218</strain>
    </source>
</reference>
<evidence type="ECO:0000256" key="1">
    <source>
        <dbReference type="ARBA" id="ARBA00001623"/>
    </source>
</evidence>
<keyword evidence="7" id="KW-0378">Hydrolase</keyword>
<evidence type="ECO:0000256" key="7">
    <source>
        <dbReference type="ARBA" id="ARBA00022801"/>
    </source>
</evidence>
<dbReference type="CDD" id="cd07723">
    <property type="entry name" value="hydroxyacylglutathione_hydrolase_MBL-fold"/>
    <property type="match status" value="1"/>
</dbReference>
<dbReference type="AlphaFoldDB" id="A0A975D0Q0"/>
<sequence length="256" mass="27892">MPLLATATGNAFAHVAYLAWCADTGEAAAIDPYQVDLVLETARANGLTVTRIVNTHEHWDHAGRNAQLREATGAEVLAPRAAAGVIETVDHMLAEGDEIVVGTSCRLRVIEMPGHTMTHVGLLGEGADRGEDEPFLLCGDTLFGAGVGNVGHGGHGPTLFATVDRLRRTLDPRTRLYPGHDYLARNLGFTLRHEPDNRAARALLETIGPAPRFTTMAEEEEINLFFRLDQPAVRAAFGEADREARFLAIRRARDLW</sequence>
<comment type="cofactor">
    <cofactor evidence="2">
        <name>Zn(2+)</name>
        <dbReference type="ChEBI" id="CHEBI:29105"/>
    </cofactor>
</comment>
<protein>
    <recommendedName>
        <fullName evidence="5">hydroxyacylglutathione hydrolase</fullName>
        <ecNumber evidence="5">3.1.2.6</ecNumber>
    </recommendedName>
    <alternativeName>
        <fullName evidence="9">Glyoxalase II</fullName>
    </alternativeName>
</protein>
<comment type="similarity">
    <text evidence="4">Belongs to the metallo-beta-lactamase superfamily. Glyoxalase II family.</text>
</comment>
<accession>A0A975D0Q0</accession>
<dbReference type="SMART" id="SM00849">
    <property type="entry name" value="Lactamase_B"/>
    <property type="match status" value="1"/>
</dbReference>
<evidence type="ECO:0000256" key="9">
    <source>
        <dbReference type="ARBA" id="ARBA00031044"/>
    </source>
</evidence>
<evidence type="ECO:0000313" key="11">
    <source>
        <dbReference type="EMBL" id="QTH20733.1"/>
    </source>
</evidence>
<feature type="domain" description="Metallo-beta-lactamase" evidence="10">
    <location>
        <begin position="13"/>
        <end position="180"/>
    </location>
</feature>
<dbReference type="InterPro" id="IPR035680">
    <property type="entry name" value="Clx_II_MBL"/>
</dbReference>
<dbReference type="Pfam" id="PF16123">
    <property type="entry name" value="HAGH_C"/>
    <property type="match status" value="1"/>
</dbReference>
<name>A0A975D0Q0_9SPHN</name>
<evidence type="ECO:0000256" key="4">
    <source>
        <dbReference type="ARBA" id="ARBA00006759"/>
    </source>
</evidence>
<comment type="catalytic activity">
    <reaction evidence="1">
        <text>an S-(2-hydroxyacyl)glutathione + H2O = a 2-hydroxy carboxylate + glutathione + H(+)</text>
        <dbReference type="Rhea" id="RHEA:21864"/>
        <dbReference type="ChEBI" id="CHEBI:15377"/>
        <dbReference type="ChEBI" id="CHEBI:15378"/>
        <dbReference type="ChEBI" id="CHEBI:57925"/>
        <dbReference type="ChEBI" id="CHEBI:58896"/>
        <dbReference type="ChEBI" id="CHEBI:71261"/>
        <dbReference type="EC" id="3.1.2.6"/>
    </reaction>
</comment>
<dbReference type="EC" id="3.1.2.6" evidence="5"/>
<dbReference type="SUPFAM" id="SSF56281">
    <property type="entry name" value="Metallo-hydrolase/oxidoreductase"/>
    <property type="match status" value="1"/>
</dbReference>
<evidence type="ECO:0000313" key="12">
    <source>
        <dbReference type="Proteomes" id="UP000664914"/>
    </source>
</evidence>
<dbReference type="PANTHER" id="PTHR11935">
    <property type="entry name" value="BETA LACTAMASE DOMAIN"/>
    <property type="match status" value="1"/>
</dbReference>
<dbReference type="Proteomes" id="UP000664914">
    <property type="component" value="Chromosome"/>
</dbReference>
<proteinExistence type="inferred from homology"/>
<keyword evidence="6" id="KW-0479">Metal-binding</keyword>
<evidence type="ECO:0000256" key="2">
    <source>
        <dbReference type="ARBA" id="ARBA00001947"/>
    </source>
</evidence>
<comment type="pathway">
    <text evidence="3">Secondary metabolite metabolism; methylglyoxal degradation; (R)-lactate from methylglyoxal: step 2/2.</text>
</comment>
<dbReference type="GO" id="GO:0046872">
    <property type="term" value="F:metal ion binding"/>
    <property type="evidence" value="ECO:0007669"/>
    <property type="project" value="UniProtKB-KW"/>
</dbReference>
<dbReference type="Gene3D" id="3.60.15.10">
    <property type="entry name" value="Ribonuclease Z/Hydroxyacylglutathione hydrolase-like"/>
    <property type="match status" value="1"/>
</dbReference>
<dbReference type="InterPro" id="IPR032282">
    <property type="entry name" value="HAGH_C"/>
</dbReference>
<dbReference type="InterPro" id="IPR036866">
    <property type="entry name" value="RibonucZ/Hydroxyglut_hydro"/>
</dbReference>